<dbReference type="Proteomes" id="UP000181942">
    <property type="component" value="Unassembled WGS sequence"/>
</dbReference>
<evidence type="ECO:0000313" key="1">
    <source>
        <dbReference type="EMBL" id="SFF99295.1"/>
    </source>
</evidence>
<accession>A0A1I2N5W2</accession>
<proteinExistence type="predicted"/>
<evidence type="ECO:0008006" key="3">
    <source>
        <dbReference type="Google" id="ProtNLM"/>
    </source>
</evidence>
<reference evidence="1 2" key="1">
    <citation type="submission" date="2016-10" db="EMBL/GenBank/DDBJ databases">
        <authorList>
            <person name="de Groot N.N."/>
        </authorList>
    </citation>
    <scope>NUCLEOTIDE SEQUENCE [LARGE SCALE GENOMIC DNA]</scope>
    <source>
        <strain evidence="1 2">OK461</strain>
    </source>
</reference>
<dbReference type="InterPro" id="IPR036079">
    <property type="entry name" value="ATPase_csu/dsu_sf"/>
</dbReference>
<name>A0A1I2N5W2_9ACTN</name>
<gene>
    <name evidence="1" type="ORF">SAMN02787118_114225</name>
</gene>
<dbReference type="SUPFAM" id="SSF103486">
    <property type="entry name" value="V-type ATP synthase subunit C"/>
    <property type="match status" value="1"/>
</dbReference>
<dbReference type="EMBL" id="FONR01000014">
    <property type="protein sequence ID" value="SFF99295.1"/>
    <property type="molecule type" value="Genomic_DNA"/>
</dbReference>
<dbReference type="AlphaFoldDB" id="A0A1I2N5W2"/>
<evidence type="ECO:0000313" key="2">
    <source>
        <dbReference type="Proteomes" id="UP000181942"/>
    </source>
</evidence>
<protein>
    <recommendedName>
        <fullName evidence="3">ATP synthase (C/AC39) subunit</fullName>
    </recommendedName>
</protein>
<organism evidence="1 2">
    <name type="scientific">Streptomyces mirabilis</name>
    <dbReference type="NCBI Taxonomy" id="68239"/>
    <lineage>
        <taxon>Bacteria</taxon>
        <taxon>Bacillati</taxon>
        <taxon>Actinomycetota</taxon>
        <taxon>Actinomycetes</taxon>
        <taxon>Kitasatosporales</taxon>
        <taxon>Streptomycetaceae</taxon>
        <taxon>Streptomyces</taxon>
    </lineage>
</organism>
<sequence>MGAGWVAGVTRSRAMLSRCLGAGAQDVAGAATLDDALRYLGATAYGHDLGSEADLADAQRAVSATLLWHLRVLAGWQPRAGATAVRLLASGFEIANVDDHARALSGATPSPPARRPYGLGALATAWPRLSRTGSPAELRAAMARSAWGDPGGDSPAAVAVGTRIAAAGRTAAAVPPATRWAAGRVALLVGREVFLADRALTLPTARRAARVLGSKAVGAASFAEFLRYLPAAARWAVDGIDVPADLWRAETRWWSRLRQDGLELLHGSGLDSSPVVGAVAVLSADAWRVRAALELAARGGGSLEVLDVPG</sequence>
<dbReference type="OrthoDB" id="4930678at2"/>